<proteinExistence type="inferred from homology"/>
<evidence type="ECO:0000259" key="4">
    <source>
        <dbReference type="SMART" id="SM00228"/>
    </source>
</evidence>
<reference evidence="5" key="1">
    <citation type="submission" date="2018-06" db="EMBL/GenBank/DDBJ databases">
        <authorList>
            <person name="Zhirakovskaya E."/>
        </authorList>
    </citation>
    <scope>NUCLEOTIDE SEQUENCE</scope>
</reference>
<keyword evidence="3" id="KW-0378">Hydrolase</keyword>
<dbReference type="Gene3D" id="2.30.42.10">
    <property type="match status" value="1"/>
</dbReference>
<dbReference type="SUPFAM" id="SSF50494">
    <property type="entry name" value="Trypsin-like serine proteases"/>
    <property type="match status" value="1"/>
</dbReference>
<dbReference type="InterPro" id="IPR043504">
    <property type="entry name" value="Peptidase_S1_PA_chymotrypsin"/>
</dbReference>
<evidence type="ECO:0000256" key="2">
    <source>
        <dbReference type="ARBA" id="ARBA00022670"/>
    </source>
</evidence>
<dbReference type="SUPFAM" id="SSF50156">
    <property type="entry name" value="PDZ domain-like"/>
    <property type="match status" value="1"/>
</dbReference>
<dbReference type="InterPro" id="IPR051201">
    <property type="entry name" value="Chloro_Bact_Ser_Proteases"/>
</dbReference>
<dbReference type="PANTHER" id="PTHR43343:SF3">
    <property type="entry name" value="PROTEASE DO-LIKE 8, CHLOROPLASTIC"/>
    <property type="match status" value="1"/>
</dbReference>
<comment type="similarity">
    <text evidence="1">Belongs to the peptidase S1C family.</text>
</comment>
<evidence type="ECO:0000313" key="5">
    <source>
        <dbReference type="EMBL" id="VAW39347.1"/>
    </source>
</evidence>
<dbReference type="Gene3D" id="2.40.10.10">
    <property type="entry name" value="Trypsin-like serine proteases"/>
    <property type="match status" value="2"/>
</dbReference>
<dbReference type="Pfam" id="PF13365">
    <property type="entry name" value="Trypsin_2"/>
    <property type="match status" value="1"/>
</dbReference>
<dbReference type="InterPro" id="IPR001940">
    <property type="entry name" value="Peptidase_S1C"/>
</dbReference>
<evidence type="ECO:0000256" key="1">
    <source>
        <dbReference type="ARBA" id="ARBA00010541"/>
    </source>
</evidence>
<gene>
    <name evidence="5" type="ORF">MNBD_CHLOROFLEXI01-1763</name>
</gene>
<dbReference type="InterPro" id="IPR036034">
    <property type="entry name" value="PDZ_sf"/>
</dbReference>
<dbReference type="AlphaFoldDB" id="A0A3B0VLV8"/>
<keyword evidence="2" id="KW-0645">Protease</keyword>
<protein>
    <recommendedName>
        <fullName evidence="4">PDZ domain-containing protein</fullName>
    </recommendedName>
</protein>
<dbReference type="SMART" id="SM00228">
    <property type="entry name" value="PDZ"/>
    <property type="match status" value="1"/>
</dbReference>
<dbReference type="EMBL" id="UOEU01000741">
    <property type="protein sequence ID" value="VAW39347.1"/>
    <property type="molecule type" value="Genomic_DNA"/>
</dbReference>
<dbReference type="Pfam" id="PF13180">
    <property type="entry name" value="PDZ_2"/>
    <property type="match status" value="1"/>
</dbReference>
<dbReference type="GO" id="GO:0006508">
    <property type="term" value="P:proteolysis"/>
    <property type="evidence" value="ECO:0007669"/>
    <property type="project" value="UniProtKB-KW"/>
</dbReference>
<dbReference type="GO" id="GO:0004252">
    <property type="term" value="F:serine-type endopeptidase activity"/>
    <property type="evidence" value="ECO:0007669"/>
    <property type="project" value="InterPro"/>
</dbReference>
<dbReference type="PANTHER" id="PTHR43343">
    <property type="entry name" value="PEPTIDASE S12"/>
    <property type="match status" value="1"/>
</dbReference>
<accession>A0A3B0VLV8</accession>
<dbReference type="InterPro" id="IPR001478">
    <property type="entry name" value="PDZ"/>
</dbReference>
<dbReference type="PRINTS" id="PR00834">
    <property type="entry name" value="PROTEASES2C"/>
</dbReference>
<evidence type="ECO:0000256" key="3">
    <source>
        <dbReference type="ARBA" id="ARBA00022801"/>
    </source>
</evidence>
<organism evidence="5">
    <name type="scientific">hydrothermal vent metagenome</name>
    <dbReference type="NCBI Taxonomy" id="652676"/>
    <lineage>
        <taxon>unclassified sequences</taxon>
        <taxon>metagenomes</taxon>
        <taxon>ecological metagenomes</taxon>
    </lineage>
</organism>
<name>A0A3B0VLV8_9ZZZZ</name>
<sequence length="299" mass="30894">MSTVLTELSAALATAVSQADASIVRVEGRRRRHGASGIVWGADGVIITANHVVNRDEHLKIGLPDGSSVSATLLGRDPSTDLALLKADASGLAPLTESNKQAMGVGSFVLALGRPGRTVQATLGVISALGNSWRTRRGGQIDRYLQTDVLMYPGFSGGPLIDAAGQLIGLNSSALGRGVSLTIPTATLARVADSLLAHGRIQRGYLGVSTQRVHLPDDLKVELGQKRGLIIVSVENDSPAGDAGLTLGDTLVALGDDAVQSHDDLLALLTGELAGTAVPIKFVRGGEVRSVEVTVGIRP</sequence>
<dbReference type="InterPro" id="IPR009003">
    <property type="entry name" value="Peptidase_S1_PA"/>
</dbReference>
<feature type="domain" description="PDZ" evidence="4">
    <location>
        <begin position="204"/>
        <end position="286"/>
    </location>
</feature>